<evidence type="ECO:0000313" key="13">
    <source>
        <dbReference type="Proteomes" id="UP000184339"/>
    </source>
</evidence>
<dbReference type="PANTHER" id="PTHR30040">
    <property type="entry name" value="THIAMINE BIOSYNTHESIS LIPOPROTEIN APBE"/>
    <property type="match status" value="1"/>
</dbReference>
<feature type="binding site" evidence="11">
    <location>
        <position position="264"/>
    </location>
    <ligand>
        <name>Mg(2+)</name>
        <dbReference type="ChEBI" id="CHEBI:18420"/>
    </ligand>
</feature>
<evidence type="ECO:0000256" key="7">
    <source>
        <dbReference type="ARBA" id="ARBA00022842"/>
    </source>
</evidence>
<reference evidence="13" key="1">
    <citation type="submission" date="2016-11" db="EMBL/GenBank/DDBJ databases">
        <authorList>
            <person name="Varghese N."/>
            <person name="Submissions S."/>
        </authorList>
    </citation>
    <scope>NUCLEOTIDE SEQUENCE [LARGE SCALE GENOMIC DNA]</scope>
    <source>
        <strain evidence="13">Sac-22</strain>
    </source>
</reference>
<organism evidence="12 13">
    <name type="scientific">Duganella sacchari</name>
    <dbReference type="NCBI Taxonomy" id="551987"/>
    <lineage>
        <taxon>Bacteria</taxon>
        <taxon>Pseudomonadati</taxon>
        <taxon>Pseudomonadota</taxon>
        <taxon>Betaproteobacteria</taxon>
        <taxon>Burkholderiales</taxon>
        <taxon>Oxalobacteraceae</taxon>
        <taxon>Telluria group</taxon>
        <taxon>Duganella</taxon>
    </lineage>
</organism>
<dbReference type="STRING" id="551987.SAMN05192549_106302"/>
<evidence type="ECO:0000256" key="6">
    <source>
        <dbReference type="ARBA" id="ARBA00022827"/>
    </source>
</evidence>
<evidence type="ECO:0000313" key="12">
    <source>
        <dbReference type="EMBL" id="SHN26417.1"/>
    </source>
</evidence>
<gene>
    <name evidence="12" type="ORF">SAMN05192549_106302</name>
</gene>
<evidence type="ECO:0000256" key="4">
    <source>
        <dbReference type="ARBA" id="ARBA00022679"/>
    </source>
</evidence>
<evidence type="ECO:0000256" key="9">
    <source>
        <dbReference type="ARBA" id="ARBA00048540"/>
    </source>
</evidence>
<comment type="similarity">
    <text evidence="10">Belongs to the ApbE family.</text>
</comment>
<keyword evidence="13" id="KW-1185">Reference proteome</keyword>
<evidence type="ECO:0000256" key="11">
    <source>
        <dbReference type="PIRSR" id="PIRSR006268-2"/>
    </source>
</evidence>
<feature type="binding site" evidence="11">
    <location>
        <position position="148"/>
    </location>
    <ligand>
        <name>Mg(2+)</name>
        <dbReference type="ChEBI" id="CHEBI:18420"/>
    </ligand>
</feature>
<keyword evidence="6 10" id="KW-0274">FAD</keyword>
<keyword evidence="4 10" id="KW-0808">Transferase</keyword>
<comment type="cofactor">
    <cofactor evidence="11">
        <name>Mg(2+)</name>
        <dbReference type="ChEBI" id="CHEBI:18420"/>
    </cofactor>
    <cofactor evidence="11">
        <name>Mn(2+)</name>
        <dbReference type="ChEBI" id="CHEBI:29035"/>
    </cofactor>
    <text evidence="11">Magnesium. Can also use manganese.</text>
</comment>
<evidence type="ECO:0000256" key="1">
    <source>
        <dbReference type="ARBA" id="ARBA00011955"/>
    </source>
</evidence>
<dbReference type="OrthoDB" id="9778595at2"/>
<proteinExistence type="inferred from homology"/>
<comment type="catalytic activity">
    <reaction evidence="9 10">
        <text>L-threonyl-[protein] + FAD = FMN-L-threonyl-[protein] + AMP + H(+)</text>
        <dbReference type="Rhea" id="RHEA:36847"/>
        <dbReference type="Rhea" id="RHEA-COMP:11060"/>
        <dbReference type="Rhea" id="RHEA-COMP:11061"/>
        <dbReference type="ChEBI" id="CHEBI:15378"/>
        <dbReference type="ChEBI" id="CHEBI:30013"/>
        <dbReference type="ChEBI" id="CHEBI:57692"/>
        <dbReference type="ChEBI" id="CHEBI:74257"/>
        <dbReference type="ChEBI" id="CHEBI:456215"/>
        <dbReference type="EC" id="2.7.1.180"/>
    </reaction>
</comment>
<dbReference type="Proteomes" id="UP000184339">
    <property type="component" value="Unassembled WGS sequence"/>
</dbReference>
<dbReference type="InterPro" id="IPR024932">
    <property type="entry name" value="ApbE"/>
</dbReference>
<dbReference type="AlphaFoldDB" id="A0A1M7Q788"/>
<dbReference type="PANTHER" id="PTHR30040:SF2">
    <property type="entry name" value="FAD:PROTEIN FMN TRANSFERASE"/>
    <property type="match status" value="1"/>
</dbReference>
<dbReference type="Pfam" id="PF02424">
    <property type="entry name" value="ApbE"/>
    <property type="match status" value="1"/>
</dbReference>
<dbReference type="SUPFAM" id="SSF143631">
    <property type="entry name" value="ApbE-like"/>
    <property type="match status" value="1"/>
</dbReference>
<evidence type="ECO:0000256" key="5">
    <source>
        <dbReference type="ARBA" id="ARBA00022723"/>
    </source>
</evidence>
<dbReference type="GO" id="GO:0016740">
    <property type="term" value="F:transferase activity"/>
    <property type="evidence" value="ECO:0007669"/>
    <property type="project" value="UniProtKB-UniRule"/>
</dbReference>
<keyword evidence="12" id="KW-0449">Lipoprotein</keyword>
<dbReference type="InterPro" id="IPR003374">
    <property type="entry name" value="ApbE-like_sf"/>
</dbReference>
<dbReference type="GO" id="GO:0046872">
    <property type="term" value="F:metal ion binding"/>
    <property type="evidence" value="ECO:0007669"/>
    <property type="project" value="UniProtKB-UniRule"/>
</dbReference>
<dbReference type="RefSeq" id="WP_072786034.1">
    <property type="nucleotide sequence ID" value="NZ_FRCX01000006.1"/>
</dbReference>
<keyword evidence="7 10" id="KW-0460">Magnesium</keyword>
<sequence>MVADLYTVSFAAMGSRCEVRIAAPDGDAARHIAMHAIDEVRRIEQKYSRYRDDSVVSRINAAAGKHAVACDEETAALLAYADRLHATSDGRFDITSGVLRKAWDFRNAVLPQTSALRDLLPLVGWDKVLHNGASVFLPLPGMELDFGGFGKEYAVDRAAEVLAVMGVRHGYVNLGGDMRFLGPRPDGAAWDIGIQDPRDISATVASIPISRGALATSGDYERFIEVDGRRYCHVLDPRSGMPVSYWRSVSVLAPLAITAGSCTTTAMLLEEDGRDFLDRSGLSYLAIDHDGRIFRRTP</sequence>
<dbReference type="EMBL" id="FRCX01000006">
    <property type="protein sequence ID" value="SHN26417.1"/>
    <property type="molecule type" value="Genomic_DNA"/>
</dbReference>
<evidence type="ECO:0000256" key="10">
    <source>
        <dbReference type="PIRNR" id="PIRNR006268"/>
    </source>
</evidence>
<dbReference type="PIRSF" id="PIRSF006268">
    <property type="entry name" value="ApbE"/>
    <property type="match status" value="1"/>
</dbReference>
<protein>
    <recommendedName>
        <fullName evidence="2 10">FAD:protein FMN transferase</fullName>
        <ecNumber evidence="1 10">2.7.1.180</ecNumber>
    </recommendedName>
    <alternativeName>
        <fullName evidence="8 10">Flavin transferase</fullName>
    </alternativeName>
</protein>
<evidence type="ECO:0000256" key="3">
    <source>
        <dbReference type="ARBA" id="ARBA00022630"/>
    </source>
</evidence>
<dbReference type="EC" id="2.7.1.180" evidence="1 10"/>
<evidence type="ECO:0000256" key="2">
    <source>
        <dbReference type="ARBA" id="ARBA00016337"/>
    </source>
</evidence>
<name>A0A1M7Q788_9BURK</name>
<keyword evidence="5 10" id="KW-0479">Metal-binding</keyword>
<dbReference type="Gene3D" id="3.10.520.10">
    <property type="entry name" value="ApbE-like domains"/>
    <property type="match status" value="1"/>
</dbReference>
<accession>A0A1M7Q788</accession>
<keyword evidence="3 10" id="KW-0285">Flavoprotein</keyword>
<evidence type="ECO:0000256" key="8">
    <source>
        <dbReference type="ARBA" id="ARBA00031306"/>
    </source>
</evidence>